<dbReference type="InterPro" id="IPR003594">
    <property type="entry name" value="HATPase_dom"/>
</dbReference>
<keyword evidence="1" id="KW-0723">Serine/threonine-protein kinase</keyword>
<dbReference type="PANTHER" id="PTHR35526">
    <property type="entry name" value="ANTI-SIGMA-F FACTOR RSBW-RELATED"/>
    <property type="match status" value="1"/>
</dbReference>
<dbReference type="AlphaFoldDB" id="A0A134AGP9"/>
<dbReference type="Gene3D" id="3.30.565.10">
    <property type="entry name" value="Histidine kinase-like ATPase, C-terminal domain"/>
    <property type="match status" value="1"/>
</dbReference>
<dbReference type="GO" id="GO:0004674">
    <property type="term" value="F:protein serine/threonine kinase activity"/>
    <property type="evidence" value="ECO:0007669"/>
    <property type="project" value="UniProtKB-KW"/>
</dbReference>
<keyword evidence="1" id="KW-0418">Kinase</keyword>
<dbReference type="OrthoDB" id="9767435at2"/>
<evidence type="ECO:0000259" key="2">
    <source>
        <dbReference type="Pfam" id="PF13581"/>
    </source>
</evidence>
<dbReference type="RefSeq" id="WP_068367693.1">
    <property type="nucleotide sequence ID" value="NZ_CAMYBE010000010.1"/>
</dbReference>
<dbReference type="InterPro" id="IPR050267">
    <property type="entry name" value="Anti-sigma-factor_SerPK"/>
</dbReference>
<evidence type="ECO:0000313" key="3">
    <source>
        <dbReference type="EMBL" id="KXB66869.1"/>
    </source>
</evidence>
<protein>
    <recommendedName>
        <fullName evidence="2">Histidine kinase/HSP90-like ATPase domain-containing protein</fullName>
    </recommendedName>
</protein>
<accession>A0A134AGP9</accession>
<dbReference type="SUPFAM" id="SSF55874">
    <property type="entry name" value="ATPase domain of HSP90 chaperone/DNA topoisomerase II/histidine kinase"/>
    <property type="match status" value="1"/>
</dbReference>
<dbReference type="PATRIC" id="fig|755172.3.peg.879"/>
<dbReference type="STRING" id="755172.HMPREF1863_00921"/>
<dbReference type="PANTHER" id="PTHR35526:SF3">
    <property type="entry name" value="ANTI-SIGMA-F FACTOR RSBW"/>
    <property type="match status" value="1"/>
</dbReference>
<reference evidence="4" key="1">
    <citation type="submission" date="2016-01" db="EMBL/GenBank/DDBJ databases">
        <authorList>
            <person name="Mitreva M."/>
            <person name="Pepin K.H."/>
            <person name="Mihindukulasuriya K.A."/>
            <person name="Fulton R."/>
            <person name="Fronick C."/>
            <person name="O'Laughlin M."/>
            <person name="Miner T."/>
            <person name="Herter B."/>
            <person name="Rosa B.A."/>
            <person name="Cordes M."/>
            <person name="Tomlinson C."/>
            <person name="Wollam A."/>
            <person name="Palsikar V.B."/>
            <person name="Mardis E.R."/>
            <person name="Wilson R.K."/>
        </authorList>
    </citation>
    <scope>NUCLEOTIDE SEQUENCE [LARGE SCALE GENOMIC DNA]</scope>
    <source>
        <strain evidence="4">DNF00729</strain>
    </source>
</reference>
<feature type="domain" description="Histidine kinase/HSP90-like ATPase" evidence="2">
    <location>
        <begin position="18"/>
        <end position="122"/>
    </location>
</feature>
<gene>
    <name evidence="3" type="ORF">HMPREF1863_00921</name>
</gene>
<dbReference type="EMBL" id="LSDG01000024">
    <property type="protein sequence ID" value="KXB66869.1"/>
    <property type="molecule type" value="Genomic_DNA"/>
</dbReference>
<name>A0A134AGP9_9FIRM</name>
<dbReference type="CDD" id="cd16936">
    <property type="entry name" value="HATPase_RsbW-like"/>
    <property type="match status" value="1"/>
</dbReference>
<keyword evidence="4" id="KW-1185">Reference proteome</keyword>
<evidence type="ECO:0000313" key="4">
    <source>
        <dbReference type="Proteomes" id="UP000070442"/>
    </source>
</evidence>
<organism evidence="3 4">
    <name type="scientific">Aedoeadaptatus coxii</name>
    <dbReference type="NCBI Taxonomy" id="755172"/>
    <lineage>
        <taxon>Bacteria</taxon>
        <taxon>Bacillati</taxon>
        <taxon>Bacillota</taxon>
        <taxon>Tissierellia</taxon>
        <taxon>Tissierellales</taxon>
        <taxon>Peptoniphilaceae</taxon>
        <taxon>Aedoeadaptatus</taxon>
    </lineage>
</organism>
<comment type="caution">
    <text evidence="3">The sequence shown here is derived from an EMBL/GenBank/DDBJ whole genome shotgun (WGS) entry which is preliminary data.</text>
</comment>
<proteinExistence type="predicted"/>
<dbReference type="Proteomes" id="UP000070442">
    <property type="component" value="Unassembled WGS sequence"/>
</dbReference>
<dbReference type="Pfam" id="PF13581">
    <property type="entry name" value="HATPase_c_2"/>
    <property type="match status" value="1"/>
</dbReference>
<evidence type="ECO:0000256" key="1">
    <source>
        <dbReference type="ARBA" id="ARBA00022527"/>
    </source>
</evidence>
<dbReference type="InterPro" id="IPR036890">
    <property type="entry name" value="HATPase_C_sf"/>
</dbReference>
<keyword evidence="1" id="KW-0808">Transferase</keyword>
<sequence>MEGRRWIEGSVPSDMLMLREFIAGAMRQAASYVSDRDRLFDIRLIIDELLLNGADHGNAWDRKKEVYLRMEFIPNGVKIVVRDEGRGIDYAPEGYVCTTDCCSGRGLFIVESICQSVAYEGNSIECYMELS</sequence>